<sequence length="162" mass="17796">MLEEALKKVGKRVVALVGSKRKHKAAVTELYERLDALAEVERDGCFATGVLLLLPHLLKEDGASYLQKLDPSKVHAHPTVLHSGATAFSADSFLVTVEDLSLDTLDVVSSVSLMLSMYWAFNIKYAPGTIRSFTVIERLLGIEFTPLTPLCLTVMAQIQPKK</sequence>
<gene>
    <name evidence="1" type="ORF">HPB47_016977</name>
</gene>
<proteinExistence type="predicted"/>
<evidence type="ECO:0000313" key="1">
    <source>
        <dbReference type="EMBL" id="KAG0438540.1"/>
    </source>
</evidence>
<keyword evidence="2" id="KW-1185">Reference proteome</keyword>
<dbReference type="Proteomes" id="UP000805193">
    <property type="component" value="Unassembled WGS sequence"/>
</dbReference>
<accession>A0AC60QPH4</accession>
<evidence type="ECO:0000313" key="2">
    <source>
        <dbReference type="Proteomes" id="UP000805193"/>
    </source>
</evidence>
<protein>
    <submittedName>
        <fullName evidence="1">Uncharacterized protein</fullName>
    </submittedName>
</protein>
<name>A0AC60QPH4_IXOPE</name>
<dbReference type="EMBL" id="JABSTQ010005786">
    <property type="protein sequence ID" value="KAG0438540.1"/>
    <property type="molecule type" value="Genomic_DNA"/>
</dbReference>
<organism evidence="1 2">
    <name type="scientific">Ixodes persulcatus</name>
    <name type="common">Taiga tick</name>
    <dbReference type="NCBI Taxonomy" id="34615"/>
    <lineage>
        <taxon>Eukaryota</taxon>
        <taxon>Metazoa</taxon>
        <taxon>Ecdysozoa</taxon>
        <taxon>Arthropoda</taxon>
        <taxon>Chelicerata</taxon>
        <taxon>Arachnida</taxon>
        <taxon>Acari</taxon>
        <taxon>Parasitiformes</taxon>
        <taxon>Ixodida</taxon>
        <taxon>Ixodoidea</taxon>
        <taxon>Ixodidae</taxon>
        <taxon>Ixodinae</taxon>
        <taxon>Ixodes</taxon>
    </lineage>
</organism>
<reference evidence="1 2" key="1">
    <citation type="journal article" date="2020" name="Cell">
        <title>Large-Scale Comparative Analyses of Tick Genomes Elucidate Their Genetic Diversity and Vector Capacities.</title>
        <authorList>
            <consortium name="Tick Genome and Microbiome Consortium (TIGMIC)"/>
            <person name="Jia N."/>
            <person name="Wang J."/>
            <person name="Shi W."/>
            <person name="Du L."/>
            <person name="Sun Y."/>
            <person name="Zhan W."/>
            <person name="Jiang J.F."/>
            <person name="Wang Q."/>
            <person name="Zhang B."/>
            <person name="Ji P."/>
            <person name="Bell-Sakyi L."/>
            <person name="Cui X.M."/>
            <person name="Yuan T.T."/>
            <person name="Jiang B.G."/>
            <person name="Yang W.F."/>
            <person name="Lam T.T."/>
            <person name="Chang Q.C."/>
            <person name="Ding S.J."/>
            <person name="Wang X.J."/>
            <person name="Zhu J.G."/>
            <person name="Ruan X.D."/>
            <person name="Zhao L."/>
            <person name="Wei J.T."/>
            <person name="Ye R.Z."/>
            <person name="Que T.C."/>
            <person name="Du C.H."/>
            <person name="Zhou Y.H."/>
            <person name="Cheng J.X."/>
            <person name="Dai P.F."/>
            <person name="Guo W.B."/>
            <person name="Han X.H."/>
            <person name="Huang E.J."/>
            <person name="Li L.F."/>
            <person name="Wei W."/>
            <person name="Gao Y.C."/>
            <person name="Liu J.Z."/>
            <person name="Shao H.Z."/>
            <person name="Wang X."/>
            <person name="Wang C.C."/>
            <person name="Yang T.C."/>
            <person name="Huo Q.B."/>
            <person name="Li W."/>
            <person name="Chen H.Y."/>
            <person name="Chen S.E."/>
            <person name="Zhou L.G."/>
            <person name="Ni X.B."/>
            <person name="Tian J.H."/>
            <person name="Sheng Y."/>
            <person name="Liu T."/>
            <person name="Pan Y.S."/>
            <person name="Xia L.Y."/>
            <person name="Li J."/>
            <person name="Zhao F."/>
            <person name="Cao W.C."/>
        </authorList>
    </citation>
    <scope>NUCLEOTIDE SEQUENCE [LARGE SCALE GENOMIC DNA]</scope>
    <source>
        <strain evidence="1">Iper-2018</strain>
    </source>
</reference>
<comment type="caution">
    <text evidence="1">The sequence shown here is derived from an EMBL/GenBank/DDBJ whole genome shotgun (WGS) entry which is preliminary data.</text>
</comment>